<evidence type="ECO:0000313" key="10">
    <source>
        <dbReference type="EMBL" id="GGB11768.1"/>
    </source>
</evidence>
<dbReference type="InterPro" id="IPR003004">
    <property type="entry name" value="GspF/PilC"/>
</dbReference>
<evidence type="ECO:0000256" key="1">
    <source>
        <dbReference type="ARBA" id="ARBA00004429"/>
    </source>
</evidence>
<proteinExistence type="inferred from homology"/>
<keyword evidence="11" id="KW-1185">Reference proteome</keyword>
<dbReference type="Pfam" id="PF00482">
    <property type="entry name" value="T2SSF"/>
    <property type="match status" value="2"/>
</dbReference>
<feature type="transmembrane region" description="Helical" evidence="8">
    <location>
        <begin position="177"/>
        <end position="204"/>
    </location>
</feature>
<comment type="caution">
    <text evidence="10">The sequence shown here is derived from an EMBL/GenBank/DDBJ whole genome shotgun (WGS) entry which is preliminary data.</text>
</comment>
<evidence type="ECO:0000256" key="6">
    <source>
        <dbReference type="ARBA" id="ARBA00022989"/>
    </source>
</evidence>
<dbReference type="Proteomes" id="UP000606922">
    <property type="component" value="Unassembled WGS sequence"/>
</dbReference>
<evidence type="ECO:0000256" key="4">
    <source>
        <dbReference type="ARBA" id="ARBA00022519"/>
    </source>
</evidence>
<dbReference type="GO" id="GO:0005886">
    <property type="term" value="C:plasma membrane"/>
    <property type="evidence" value="ECO:0007669"/>
    <property type="project" value="UniProtKB-SubCell"/>
</dbReference>
<protein>
    <submittedName>
        <fullName evidence="10">Type II secretion system protein F</fullName>
    </submittedName>
</protein>
<dbReference type="PANTHER" id="PTHR30012:SF0">
    <property type="entry name" value="TYPE II SECRETION SYSTEM PROTEIN F-RELATED"/>
    <property type="match status" value="1"/>
</dbReference>
<sequence>MASAVRTFEYKSRDSAGKMVKGKLDAATEGAVVSKLRVMGLAPIDIKETLAGTGLQREINLGGGKSVGLKDLAIMARQMSTMTGAGLSLLKTLDILAAQTAHKKLATILAAVSRDVESGSSFSQALARHPVDFPPLMISMVRAGEAGGFLDSALDAMAENFEKEANLRASIKSALTYPVMVLIMTVAAVALMLIFIVPIFKTMFEGLGSELPAPTQFLVTLSESMIYIGPAAVVIGIFGSIWWRANRNTEAVRKVVDPIKLRMPVFGGLMKKVAVARFTRNFANMLQAGVPILQALSIVGETSGNWVIEKATRNIADGVRQGKSIAEPLALETVFPPMVVQMIAVGEDSGAMEVMLNKVSDFYEAEVKTSTEALTSLIEPLMIAFLGVVVGGMVIALYMPIFSIATVVK</sequence>
<dbReference type="RefSeq" id="WP_188511367.1">
    <property type="nucleotide sequence ID" value="NZ_BMGB01000002.1"/>
</dbReference>
<reference evidence="10" key="1">
    <citation type="journal article" date="2014" name="Int. J. Syst. Evol. Microbiol.">
        <title>Complete genome sequence of Corynebacterium casei LMG S-19264T (=DSM 44701T), isolated from a smear-ripened cheese.</title>
        <authorList>
            <consortium name="US DOE Joint Genome Institute (JGI-PGF)"/>
            <person name="Walter F."/>
            <person name="Albersmeier A."/>
            <person name="Kalinowski J."/>
            <person name="Ruckert C."/>
        </authorList>
    </citation>
    <scope>NUCLEOTIDE SEQUENCE</scope>
    <source>
        <strain evidence="10">CGMCC 1.12813</strain>
    </source>
</reference>
<feature type="domain" description="Type II secretion system protein GspF" evidence="9">
    <location>
        <begin position="278"/>
        <end position="400"/>
    </location>
</feature>
<evidence type="ECO:0000256" key="2">
    <source>
        <dbReference type="ARBA" id="ARBA00005745"/>
    </source>
</evidence>
<keyword evidence="3" id="KW-1003">Cell membrane</keyword>
<dbReference type="InterPro" id="IPR042094">
    <property type="entry name" value="T2SS_GspF_sf"/>
</dbReference>
<evidence type="ECO:0000256" key="3">
    <source>
        <dbReference type="ARBA" id="ARBA00022475"/>
    </source>
</evidence>
<keyword evidence="6 8" id="KW-1133">Transmembrane helix</keyword>
<evidence type="ECO:0000313" key="11">
    <source>
        <dbReference type="Proteomes" id="UP000606922"/>
    </source>
</evidence>
<comment type="similarity">
    <text evidence="2">Belongs to the GSP F family.</text>
</comment>
<feature type="transmembrane region" description="Helical" evidence="8">
    <location>
        <begin position="224"/>
        <end position="243"/>
    </location>
</feature>
<feature type="transmembrane region" description="Helical" evidence="8">
    <location>
        <begin position="383"/>
        <end position="408"/>
    </location>
</feature>
<keyword evidence="4" id="KW-0997">Cell inner membrane</keyword>
<dbReference type="Gene3D" id="1.20.81.30">
    <property type="entry name" value="Type II secretion system (T2SS), domain F"/>
    <property type="match status" value="2"/>
</dbReference>
<comment type="subcellular location">
    <subcellularLocation>
        <location evidence="1">Cell inner membrane</location>
        <topology evidence="1">Multi-pass membrane protein</topology>
    </subcellularLocation>
</comment>
<evidence type="ECO:0000259" key="9">
    <source>
        <dbReference type="Pfam" id="PF00482"/>
    </source>
</evidence>
<dbReference type="InterPro" id="IPR018076">
    <property type="entry name" value="T2SS_GspF_dom"/>
</dbReference>
<dbReference type="PRINTS" id="PR00812">
    <property type="entry name" value="BCTERIALGSPF"/>
</dbReference>
<evidence type="ECO:0000256" key="5">
    <source>
        <dbReference type="ARBA" id="ARBA00022692"/>
    </source>
</evidence>
<keyword evidence="7 8" id="KW-0472">Membrane</keyword>
<gene>
    <name evidence="10" type="primary">pilC</name>
    <name evidence="10" type="ORF">GCM10010979_27600</name>
</gene>
<reference evidence="10" key="2">
    <citation type="submission" date="2020-09" db="EMBL/GenBank/DDBJ databases">
        <authorList>
            <person name="Sun Q."/>
            <person name="Zhou Y."/>
        </authorList>
    </citation>
    <scope>NUCLEOTIDE SEQUENCE</scope>
    <source>
        <strain evidence="10">CGMCC 1.12813</strain>
    </source>
</reference>
<dbReference type="PANTHER" id="PTHR30012">
    <property type="entry name" value="GENERAL SECRETION PATHWAY PROTEIN"/>
    <property type="match status" value="1"/>
</dbReference>
<evidence type="ECO:0000256" key="8">
    <source>
        <dbReference type="SAM" id="Phobius"/>
    </source>
</evidence>
<accession>A0A916SQG3</accession>
<dbReference type="FunFam" id="1.20.81.30:FF:000001">
    <property type="entry name" value="Type II secretion system protein F"/>
    <property type="match status" value="2"/>
</dbReference>
<feature type="domain" description="Type II secretion system protein GspF" evidence="9">
    <location>
        <begin position="76"/>
        <end position="198"/>
    </location>
</feature>
<dbReference type="EMBL" id="BMGB01000002">
    <property type="protein sequence ID" value="GGB11768.1"/>
    <property type="molecule type" value="Genomic_DNA"/>
</dbReference>
<organism evidence="10 11">
    <name type="scientific">Conyzicola nivalis</name>
    <dbReference type="NCBI Taxonomy" id="1477021"/>
    <lineage>
        <taxon>Bacteria</taxon>
        <taxon>Bacillati</taxon>
        <taxon>Actinomycetota</taxon>
        <taxon>Actinomycetes</taxon>
        <taxon>Micrococcales</taxon>
        <taxon>Microbacteriaceae</taxon>
        <taxon>Conyzicola</taxon>
    </lineage>
</organism>
<keyword evidence="5 8" id="KW-0812">Transmembrane</keyword>
<name>A0A916SQG3_9MICO</name>
<dbReference type="AlphaFoldDB" id="A0A916SQG3"/>
<evidence type="ECO:0000256" key="7">
    <source>
        <dbReference type="ARBA" id="ARBA00023136"/>
    </source>
</evidence>